<dbReference type="Proteomes" id="UP001163882">
    <property type="component" value="Chromosome"/>
</dbReference>
<name>A0ABY6INI8_9HYPH</name>
<accession>A0ABY6INI8</accession>
<organism evidence="1 2">
    <name type="scientific">Pelagibacterium flavum</name>
    <dbReference type="NCBI Taxonomy" id="2984530"/>
    <lineage>
        <taxon>Bacteria</taxon>
        <taxon>Pseudomonadati</taxon>
        <taxon>Pseudomonadota</taxon>
        <taxon>Alphaproteobacteria</taxon>
        <taxon>Hyphomicrobiales</taxon>
        <taxon>Devosiaceae</taxon>
        <taxon>Pelagibacterium</taxon>
    </lineage>
</organism>
<sequence length="99" mass="10563">MMGVWRYSINYGPEGEANYANVYDDQGALVSNLKTQHAVAVVAAMNAALAQRTALEQCQKALAMMIAPDAIRQTTTINAFEQCTAAELAARKALGKDAA</sequence>
<keyword evidence="2" id="KW-1185">Reference proteome</keyword>
<proteinExistence type="predicted"/>
<evidence type="ECO:0000313" key="2">
    <source>
        <dbReference type="Proteomes" id="UP001163882"/>
    </source>
</evidence>
<evidence type="ECO:0000313" key="1">
    <source>
        <dbReference type="EMBL" id="UYQ71004.1"/>
    </source>
</evidence>
<gene>
    <name evidence="1" type="ORF">OF122_13140</name>
</gene>
<protein>
    <submittedName>
        <fullName evidence="1">Uncharacterized protein</fullName>
    </submittedName>
</protein>
<dbReference type="RefSeq" id="WP_264224668.1">
    <property type="nucleotide sequence ID" value="NZ_CP107716.1"/>
</dbReference>
<reference evidence="1" key="1">
    <citation type="submission" date="2022-10" db="EMBL/GenBank/DDBJ databases">
        <title>YIM 151497 complete genome.</title>
        <authorList>
            <person name="Chen X."/>
        </authorList>
    </citation>
    <scope>NUCLEOTIDE SEQUENCE</scope>
    <source>
        <strain evidence="1">YIM 151497</strain>
    </source>
</reference>
<dbReference type="EMBL" id="CP107716">
    <property type="protein sequence ID" value="UYQ71004.1"/>
    <property type="molecule type" value="Genomic_DNA"/>
</dbReference>